<dbReference type="Pfam" id="PF18317">
    <property type="entry name" value="SDH_C"/>
    <property type="match status" value="1"/>
</dbReference>
<evidence type="ECO:0000259" key="9">
    <source>
        <dbReference type="Pfam" id="PF01488"/>
    </source>
</evidence>
<feature type="binding site" evidence="8">
    <location>
        <position position="95"/>
    </location>
    <ligand>
        <name>NADP(+)</name>
        <dbReference type="ChEBI" id="CHEBI:58349"/>
    </ligand>
</feature>
<accession>A0A318SIN6</accession>
<dbReference type="Gene3D" id="3.40.50.720">
    <property type="entry name" value="NAD(P)-binding Rossmann-like Domain"/>
    <property type="match status" value="1"/>
</dbReference>
<comment type="similarity">
    <text evidence="8">Belongs to the shikimate dehydrogenase family.</text>
</comment>
<dbReference type="InterPro" id="IPR046346">
    <property type="entry name" value="Aminoacid_DH-like_N_sf"/>
</dbReference>
<dbReference type="NCBIfam" id="TIGR00507">
    <property type="entry name" value="aroE"/>
    <property type="match status" value="1"/>
</dbReference>
<organism evidence="12 13">
    <name type="scientific">Xylophilus ampelinus</name>
    <dbReference type="NCBI Taxonomy" id="54067"/>
    <lineage>
        <taxon>Bacteria</taxon>
        <taxon>Pseudomonadati</taxon>
        <taxon>Pseudomonadota</taxon>
        <taxon>Betaproteobacteria</taxon>
        <taxon>Burkholderiales</taxon>
        <taxon>Xylophilus</taxon>
    </lineage>
</organism>
<evidence type="ECO:0000259" key="10">
    <source>
        <dbReference type="Pfam" id="PF08501"/>
    </source>
</evidence>
<feature type="binding site" evidence="8">
    <location>
        <position position="236"/>
    </location>
    <ligand>
        <name>NADP(+)</name>
        <dbReference type="ChEBI" id="CHEBI:58349"/>
    </ligand>
</feature>
<dbReference type="NCBIfam" id="NF001310">
    <property type="entry name" value="PRK00258.1-2"/>
    <property type="match status" value="1"/>
</dbReference>
<feature type="domain" description="SDH C-terminal" evidence="11">
    <location>
        <begin position="259"/>
        <end position="289"/>
    </location>
</feature>
<feature type="binding site" evidence="8">
    <location>
        <begin position="32"/>
        <end position="34"/>
    </location>
    <ligand>
        <name>shikimate</name>
        <dbReference type="ChEBI" id="CHEBI:36208"/>
    </ligand>
</feature>
<dbReference type="GO" id="GO:0050661">
    <property type="term" value="F:NADP binding"/>
    <property type="evidence" value="ECO:0007669"/>
    <property type="project" value="InterPro"/>
</dbReference>
<dbReference type="SUPFAM" id="SSF51735">
    <property type="entry name" value="NAD(P)-binding Rossmann-fold domains"/>
    <property type="match status" value="1"/>
</dbReference>
<dbReference type="InterPro" id="IPR006151">
    <property type="entry name" value="Shikm_DH/Glu-tRNA_Rdtase"/>
</dbReference>
<evidence type="ECO:0000256" key="2">
    <source>
        <dbReference type="ARBA" id="ARBA00012962"/>
    </source>
</evidence>
<evidence type="ECO:0000256" key="8">
    <source>
        <dbReference type="HAMAP-Rule" id="MF_00222"/>
    </source>
</evidence>
<dbReference type="SUPFAM" id="SSF53223">
    <property type="entry name" value="Aminoacid dehydrogenase-like, N-terminal domain"/>
    <property type="match status" value="1"/>
</dbReference>
<feature type="domain" description="Shikimate dehydrogenase substrate binding N-terminal" evidence="10">
    <location>
        <begin position="24"/>
        <end position="106"/>
    </location>
</feature>
<comment type="function">
    <text evidence="8">Involved in the biosynthesis of the chorismate, which leads to the biosynthesis of aromatic amino acids. Catalyzes the reversible NADPH linked reduction of 3-dehydroshikimate (DHSA) to yield shikimate (SA).</text>
</comment>
<dbReference type="InterPro" id="IPR036291">
    <property type="entry name" value="NAD(P)-bd_dom_sf"/>
</dbReference>
<feature type="binding site" evidence="8">
    <location>
        <position position="238"/>
    </location>
    <ligand>
        <name>shikimate</name>
        <dbReference type="ChEBI" id="CHEBI:36208"/>
    </ligand>
</feature>
<dbReference type="GO" id="GO:0009073">
    <property type="term" value="P:aromatic amino acid family biosynthetic process"/>
    <property type="evidence" value="ECO:0007669"/>
    <property type="project" value="UniProtKB-KW"/>
</dbReference>
<dbReference type="GO" id="GO:0008652">
    <property type="term" value="P:amino acid biosynthetic process"/>
    <property type="evidence" value="ECO:0007669"/>
    <property type="project" value="UniProtKB-KW"/>
</dbReference>
<feature type="domain" description="Quinate/shikimate 5-dehydrogenase/glutamyl-tRNA reductase" evidence="9">
    <location>
        <begin position="135"/>
        <end position="214"/>
    </location>
</feature>
<dbReference type="EC" id="1.1.1.25" evidence="2 8"/>
<gene>
    <name evidence="8" type="primary">aroE</name>
    <name evidence="12" type="ORF">DFQ15_10449</name>
</gene>
<comment type="subunit">
    <text evidence="8">Homodimer.</text>
</comment>
<dbReference type="UniPathway" id="UPA00053">
    <property type="reaction ID" value="UER00087"/>
</dbReference>
<dbReference type="AlphaFoldDB" id="A0A318SIN6"/>
<dbReference type="Pfam" id="PF01488">
    <property type="entry name" value="Shikimate_DH"/>
    <property type="match status" value="1"/>
</dbReference>
<dbReference type="Gene3D" id="3.40.50.10860">
    <property type="entry name" value="Leucine Dehydrogenase, chain A, domain 1"/>
    <property type="match status" value="1"/>
</dbReference>
<dbReference type="FunFam" id="3.40.50.10860:FF:000006">
    <property type="entry name" value="Shikimate dehydrogenase (NADP(+))"/>
    <property type="match status" value="1"/>
</dbReference>
<comment type="caution">
    <text evidence="12">The sequence shown here is derived from an EMBL/GenBank/DDBJ whole genome shotgun (WGS) entry which is preliminary data.</text>
</comment>
<dbReference type="GO" id="GO:0019632">
    <property type="term" value="P:shikimate metabolic process"/>
    <property type="evidence" value="ECO:0007669"/>
    <property type="project" value="InterPro"/>
</dbReference>
<keyword evidence="6 8" id="KW-0057">Aromatic amino acid biosynthesis</keyword>
<dbReference type="CDD" id="cd01065">
    <property type="entry name" value="NAD_bind_Shikimate_DH"/>
    <property type="match status" value="1"/>
</dbReference>
<keyword evidence="5 8" id="KW-0560">Oxidoreductase</keyword>
<dbReference type="Proteomes" id="UP000247540">
    <property type="component" value="Unassembled WGS sequence"/>
</dbReference>
<evidence type="ECO:0000256" key="7">
    <source>
        <dbReference type="ARBA" id="ARBA00049442"/>
    </source>
</evidence>
<feature type="active site" description="Proton acceptor" evidence="8">
    <location>
        <position position="83"/>
    </location>
</feature>
<comment type="pathway">
    <text evidence="1 8">Metabolic intermediate biosynthesis; chorismate biosynthesis; chorismate from D-erythrose 4-phosphate and phosphoenolpyruvate: step 4/7.</text>
</comment>
<name>A0A318SIN6_9BURK</name>
<dbReference type="RefSeq" id="WP_374941004.1">
    <property type="nucleotide sequence ID" value="NZ_JAMOFZ010000004.1"/>
</dbReference>
<keyword evidence="3 8" id="KW-0028">Amino-acid biosynthesis</keyword>
<comment type="catalytic activity">
    <reaction evidence="7 8">
        <text>shikimate + NADP(+) = 3-dehydroshikimate + NADPH + H(+)</text>
        <dbReference type="Rhea" id="RHEA:17737"/>
        <dbReference type="ChEBI" id="CHEBI:15378"/>
        <dbReference type="ChEBI" id="CHEBI:16630"/>
        <dbReference type="ChEBI" id="CHEBI:36208"/>
        <dbReference type="ChEBI" id="CHEBI:57783"/>
        <dbReference type="ChEBI" id="CHEBI:58349"/>
        <dbReference type="EC" id="1.1.1.25"/>
    </reaction>
</comment>
<evidence type="ECO:0000256" key="1">
    <source>
        <dbReference type="ARBA" id="ARBA00004871"/>
    </source>
</evidence>
<keyword evidence="13" id="KW-1185">Reference proteome</keyword>
<dbReference type="PANTHER" id="PTHR21089">
    <property type="entry name" value="SHIKIMATE DEHYDROGENASE"/>
    <property type="match status" value="1"/>
</dbReference>
<dbReference type="Pfam" id="PF08501">
    <property type="entry name" value="Shikimate_dh_N"/>
    <property type="match status" value="1"/>
</dbReference>
<dbReference type="GO" id="GO:0005829">
    <property type="term" value="C:cytosol"/>
    <property type="evidence" value="ECO:0007669"/>
    <property type="project" value="TreeGrafter"/>
</dbReference>
<evidence type="ECO:0000256" key="5">
    <source>
        <dbReference type="ARBA" id="ARBA00023002"/>
    </source>
</evidence>
<dbReference type="InterPro" id="IPR013708">
    <property type="entry name" value="Shikimate_DH-bd_N"/>
</dbReference>
<dbReference type="PANTHER" id="PTHR21089:SF1">
    <property type="entry name" value="BIFUNCTIONAL 3-DEHYDROQUINATE DEHYDRATASE_SHIKIMATE DEHYDROGENASE, CHLOROPLASTIC"/>
    <property type="match status" value="1"/>
</dbReference>
<dbReference type="GO" id="GO:0004764">
    <property type="term" value="F:shikimate 3-dehydrogenase (NADP+) activity"/>
    <property type="evidence" value="ECO:0007669"/>
    <property type="project" value="UniProtKB-UniRule"/>
</dbReference>
<feature type="binding site" evidence="8">
    <location>
        <position position="119"/>
    </location>
    <ligand>
        <name>shikimate</name>
        <dbReference type="ChEBI" id="CHEBI:36208"/>
    </ligand>
</feature>
<evidence type="ECO:0000313" key="12">
    <source>
        <dbReference type="EMBL" id="PYE78857.1"/>
    </source>
</evidence>
<feature type="binding site" evidence="8">
    <location>
        <begin position="168"/>
        <end position="173"/>
    </location>
    <ligand>
        <name>NADP(+)</name>
        <dbReference type="ChEBI" id="CHEBI:58349"/>
    </ligand>
</feature>
<feature type="binding site" evidence="8">
    <location>
        <position position="79"/>
    </location>
    <ligand>
        <name>shikimate</name>
        <dbReference type="ChEBI" id="CHEBI:36208"/>
    </ligand>
</feature>
<proteinExistence type="inferred from homology"/>
<feature type="binding site" evidence="8">
    <location>
        <position position="266"/>
    </location>
    <ligand>
        <name>shikimate</name>
        <dbReference type="ChEBI" id="CHEBI:36208"/>
    </ligand>
</feature>
<dbReference type="GO" id="GO:0009423">
    <property type="term" value="P:chorismate biosynthetic process"/>
    <property type="evidence" value="ECO:0007669"/>
    <property type="project" value="UniProtKB-UniRule"/>
</dbReference>
<dbReference type="InterPro" id="IPR011342">
    <property type="entry name" value="Shikimate_DH"/>
</dbReference>
<dbReference type="InterPro" id="IPR041121">
    <property type="entry name" value="SDH_C"/>
</dbReference>
<dbReference type="EMBL" id="QJTC01000004">
    <property type="protein sequence ID" value="PYE78857.1"/>
    <property type="molecule type" value="Genomic_DNA"/>
</dbReference>
<dbReference type="InterPro" id="IPR022893">
    <property type="entry name" value="Shikimate_DH_fam"/>
</dbReference>
<sequence>MSADVIPSETRAVTAGATPDRYCVVGNPVAHSRSPWIHAAFARLTGESIEYDRLLVPLDGFVDGLRTFAASGGRGCNVTVPFKFEAAGFAHRLTDRALLAGAANTLRFETDGIHADNTDGAGLVADIERNAGVPLAGSSVLLVGAGGASAGALGPLVATAPARLVVVNRTPARAEALVARHAAWARACGTVLEAVPIAELDDSFDIVVNATSSSLEGGGIPVPPLVLRPGTLALDMMYGPASRPFLSWAQRYGAAPRDGLGMLVEQAAEAFRFWRGVQPPTQDVLAALRAEMA</sequence>
<protein>
    <recommendedName>
        <fullName evidence="2 8">Shikimate dehydrogenase (NADP(+))</fullName>
        <shortName evidence="8">SDH</shortName>
        <ecNumber evidence="2 8">1.1.1.25</ecNumber>
    </recommendedName>
</protein>
<dbReference type="HAMAP" id="MF_00222">
    <property type="entry name" value="Shikimate_DH_AroE"/>
    <property type="match status" value="1"/>
</dbReference>
<feature type="binding site" evidence="8">
    <location>
        <position position="259"/>
    </location>
    <ligand>
        <name>NADP(+)</name>
        <dbReference type="ChEBI" id="CHEBI:58349"/>
    </ligand>
</feature>
<evidence type="ECO:0000256" key="3">
    <source>
        <dbReference type="ARBA" id="ARBA00022605"/>
    </source>
</evidence>
<evidence type="ECO:0000313" key="13">
    <source>
        <dbReference type="Proteomes" id="UP000247540"/>
    </source>
</evidence>
<evidence type="ECO:0000256" key="6">
    <source>
        <dbReference type="ARBA" id="ARBA00023141"/>
    </source>
</evidence>
<keyword evidence="4 8" id="KW-0521">NADP</keyword>
<evidence type="ECO:0000256" key="4">
    <source>
        <dbReference type="ARBA" id="ARBA00022857"/>
    </source>
</evidence>
<reference evidence="12 13" key="1">
    <citation type="submission" date="2018-06" db="EMBL/GenBank/DDBJ databases">
        <title>Genomic Encyclopedia of Type Strains, Phase III (KMG-III): the genomes of soil and plant-associated and newly described type strains.</title>
        <authorList>
            <person name="Whitman W."/>
        </authorList>
    </citation>
    <scope>NUCLEOTIDE SEQUENCE [LARGE SCALE GENOMIC DNA]</scope>
    <source>
        <strain evidence="12 13">CECT 7646</strain>
    </source>
</reference>
<feature type="binding site" evidence="8">
    <location>
        <begin position="144"/>
        <end position="148"/>
    </location>
    <ligand>
        <name>NADP(+)</name>
        <dbReference type="ChEBI" id="CHEBI:58349"/>
    </ligand>
</feature>
<evidence type="ECO:0000259" key="11">
    <source>
        <dbReference type="Pfam" id="PF18317"/>
    </source>
</evidence>
<feature type="binding site" evidence="8">
    <location>
        <position position="104"/>
    </location>
    <ligand>
        <name>shikimate</name>
        <dbReference type="ChEBI" id="CHEBI:36208"/>
    </ligand>
</feature>